<keyword evidence="1" id="KW-0812">Transmembrane</keyword>
<feature type="transmembrane region" description="Helical" evidence="1">
    <location>
        <begin position="118"/>
        <end position="136"/>
    </location>
</feature>
<feature type="transmembrane region" description="Helical" evidence="1">
    <location>
        <begin position="38"/>
        <end position="61"/>
    </location>
</feature>
<evidence type="ECO:0000313" key="3">
    <source>
        <dbReference type="Proteomes" id="UP001652445"/>
    </source>
</evidence>
<dbReference type="EMBL" id="JAOQIO010000111">
    <property type="protein sequence ID" value="MCU6797033.1"/>
    <property type="molecule type" value="Genomic_DNA"/>
</dbReference>
<sequence length="138" mass="14708">MVQVFVFLHVLAAIMMGIYLLLPFLSMRIQALTGQAQFGFLSVLFAVNRTGQLALVIALLSGGYLVSKVGNSVAWMIVSVVLFLALGALTGVLGGAMRKALSDPSGSKVKDHLGKIKSMSVICGILFFLIVGVMKFPF</sequence>
<keyword evidence="3" id="KW-1185">Reference proteome</keyword>
<feature type="transmembrane region" description="Helical" evidence="1">
    <location>
        <begin position="73"/>
        <end position="97"/>
    </location>
</feature>
<keyword evidence="1" id="KW-0472">Membrane</keyword>
<keyword evidence="1" id="KW-1133">Transmembrane helix</keyword>
<evidence type="ECO:0008006" key="4">
    <source>
        <dbReference type="Google" id="ProtNLM"/>
    </source>
</evidence>
<reference evidence="2 3" key="1">
    <citation type="submission" date="2022-09" db="EMBL/GenBank/DDBJ databases">
        <authorList>
            <person name="Han X.L."/>
            <person name="Wang Q."/>
            <person name="Lu T."/>
        </authorList>
    </citation>
    <scope>NUCLEOTIDE SEQUENCE [LARGE SCALE GENOMIC DNA]</scope>
    <source>
        <strain evidence="2 3">WQ 127069</strain>
    </source>
</reference>
<dbReference type="Proteomes" id="UP001652445">
    <property type="component" value="Unassembled WGS sequence"/>
</dbReference>
<evidence type="ECO:0000256" key="1">
    <source>
        <dbReference type="SAM" id="Phobius"/>
    </source>
</evidence>
<proteinExistence type="predicted"/>
<dbReference type="RefSeq" id="WP_240416166.1">
    <property type="nucleotide sequence ID" value="NZ_JAOQIO010000111.1"/>
</dbReference>
<evidence type="ECO:0000313" key="2">
    <source>
        <dbReference type="EMBL" id="MCU6797033.1"/>
    </source>
</evidence>
<accession>A0ABT2UQU5</accession>
<comment type="caution">
    <text evidence="2">The sequence shown here is derived from an EMBL/GenBank/DDBJ whole genome shotgun (WGS) entry which is preliminary data.</text>
</comment>
<feature type="transmembrane region" description="Helical" evidence="1">
    <location>
        <begin position="6"/>
        <end position="26"/>
    </location>
</feature>
<organism evidence="2 3">
    <name type="scientific">Paenibacillus baimaensis</name>
    <dbReference type="NCBI Taxonomy" id="2982185"/>
    <lineage>
        <taxon>Bacteria</taxon>
        <taxon>Bacillati</taxon>
        <taxon>Bacillota</taxon>
        <taxon>Bacilli</taxon>
        <taxon>Bacillales</taxon>
        <taxon>Paenibacillaceae</taxon>
        <taxon>Paenibacillus</taxon>
    </lineage>
</organism>
<gene>
    <name evidence="2" type="ORF">OB236_33380</name>
</gene>
<protein>
    <recommendedName>
        <fullName evidence="4">DUF2269 family protein</fullName>
    </recommendedName>
</protein>
<name>A0ABT2UQU5_9BACL</name>